<feature type="transmembrane region" description="Helical" evidence="7">
    <location>
        <begin position="12"/>
        <end position="30"/>
    </location>
</feature>
<evidence type="ECO:0000256" key="1">
    <source>
        <dbReference type="ARBA" id="ARBA00004651"/>
    </source>
</evidence>
<evidence type="ECO:0000256" key="7">
    <source>
        <dbReference type="SAM" id="Phobius"/>
    </source>
</evidence>
<evidence type="ECO:0000256" key="6">
    <source>
        <dbReference type="ARBA" id="ARBA00023136"/>
    </source>
</evidence>
<name>A0A381YIP4_9ZZZZ</name>
<feature type="transmembrane region" description="Helical" evidence="7">
    <location>
        <begin position="91"/>
        <end position="115"/>
    </location>
</feature>
<dbReference type="Gene3D" id="3.30.70.100">
    <property type="match status" value="1"/>
</dbReference>
<evidence type="ECO:0000256" key="4">
    <source>
        <dbReference type="ARBA" id="ARBA00022692"/>
    </source>
</evidence>
<evidence type="ECO:0000259" key="8">
    <source>
        <dbReference type="Pfam" id="PF00924"/>
    </source>
</evidence>
<dbReference type="SUPFAM" id="SSF82861">
    <property type="entry name" value="Mechanosensitive channel protein MscS (YggB), transmembrane region"/>
    <property type="match status" value="1"/>
</dbReference>
<comment type="subcellular location">
    <subcellularLocation>
        <location evidence="1">Cell membrane</location>
        <topology evidence="1">Multi-pass membrane protein</topology>
    </subcellularLocation>
</comment>
<dbReference type="InterPro" id="IPR023408">
    <property type="entry name" value="MscS_beta-dom_sf"/>
</dbReference>
<feature type="transmembrane region" description="Helical" evidence="7">
    <location>
        <begin position="127"/>
        <end position="145"/>
    </location>
</feature>
<dbReference type="Pfam" id="PF00924">
    <property type="entry name" value="MS_channel_2nd"/>
    <property type="match status" value="1"/>
</dbReference>
<reference evidence="11" key="1">
    <citation type="submission" date="2018-05" db="EMBL/GenBank/DDBJ databases">
        <authorList>
            <person name="Lanie J.A."/>
            <person name="Ng W.-L."/>
            <person name="Kazmierczak K.M."/>
            <person name="Andrzejewski T.M."/>
            <person name="Davidsen T.M."/>
            <person name="Wayne K.J."/>
            <person name="Tettelin H."/>
            <person name="Glass J.I."/>
            <person name="Rusch D."/>
            <person name="Podicherti R."/>
            <person name="Tsui H.-C.T."/>
            <person name="Winkler M.E."/>
        </authorList>
    </citation>
    <scope>NUCLEOTIDE SEQUENCE</scope>
</reference>
<dbReference type="Pfam" id="PF21088">
    <property type="entry name" value="MS_channel_1st"/>
    <property type="match status" value="1"/>
</dbReference>
<dbReference type="AlphaFoldDB" id="A0A381YIP4"/>
<feature type="domain" description="Mechanosensitive ion channel MscS" evidence="8">
    <location>
        <begin position="172"/>
        <end position="239"/>
    </location>
</feature>
<comment type="similarity">
    <text evidence="2">Belongs to the MscS (TC 1.A.23) family.</text>
</comment>
<sequence length="348" mass="38807">MNQQVLDYIVSYALPLTTVGLGVIMGWIFKKFIHHRIKKLTERTEWKGDDVIFEAIESHIVLWFFLVALNIASTDIPFLNTVYHNYISKIIISILILSITLAASKIGVGLLNYWAEKQGTNLPSTTIFINLARIVIVSVGVLVILQSLGISITPLLTALGVGGLAVSLALKDTLSDFFAGLHILLSQKVKPGDFVELDTGYMGYIQNITWRHTTLMERTNNVVTVPNAKISAAIVKNYDKGDPSFSIRVPVGVSYDSDLDHVIKVTEDVAQSVIKDVDGAKKDSTPVVRCFQFGPSSVDLKVYFSGEKYGDQHPIIDVFVRRLHKRYQSENIEIPFPIHTLIHKNKEV</sequence>
<evidence type="ECO:0008006" key="12">
    <source>
        <dbReference type="Google" id="ProtNLM"/>
    </source>
</evidence>
<dbReference type="Gene3D" id="2.30.30.60">
    <property type="match status" value="1"/>
</dbReference>
<dbReference type="InterPro" id="IPR011014">
    <property type="entry name" value="MscS_channel_TM-2"/>
</dbReference>
<evidence type="ECO:0000259" key="9">
    <source>
        <dbReference type="Pfam" id="PF21082"/>
    </source>
</evidence>
<dbReference type="InterPro" id="IPR049142">
    <property type="entry name" value="MS_channel_1st"/>
</dbReference>
<dbReference type="PANTHER" id="PTHR30566">
    <property type="entry name" value="YNAI-RELATED MECHANOSENSITIVE ION CHANNEL"/>
    <property type="match status" value="1"/>
</dbReference>
<dbReference type="EMBL" id="UINC01018332">
    <property type="protein sequence ID" value="SVA76914.1"/>
    <property type="molecule type" value="Genomic_DNA"/>
</dbReference>
<dbReference type="InterPro" id="IPR011066">
    <property type="entry name" value="MscS_channel_C_sf"/>
</dbReference>
<gene>
    <name evidence="11" type="ORF">METZ01_LOCUS129768</name>
</gene>
<dbReference type="InterPro" id="IPR049278">
    <property type="entry name" value="MS_channel_C"/>
</dbReference>
<dbReference type="Gene3D" id="1.10.287.1260">
    <property type="match status" value="1"/>
</dbReference>
<feature type="transmembrane region" description="Helical" evidence="7">
    <location>
        <begin position="151"/>
        <end position="170"/>
    </location>
</feature>
<keyword evidence="4 7" id="KW-0812">Transmembrane</keyword>
<protein>
    <recommendedName>
        <fullName evidence="12">Mechanosensitive ion channel protein MscS</fullName>
    </recommendedName>
</protein>
<dbReference type="SUPFAM" id="SSF50182">
    <property type="entry name" value="Sm-like ribonucleoproteins"/>
    <property type="match status" value="1"/>
</dbReference>
<evidence type="ECO:0000259" key="10">
    <source>
        <dbReference type="Pfam" id="PF21088"/>
    </source>
</evidence>
<dbReference type="InterPro" id="IPR010920">
    <property type="entry name" value="LSM_dom_sf"/>
</dbReference>
<dbReference type="PANTHER" id="PTHR30566:SF25">
    <property type="entry name" value="INNER MEMBRANE PROTEIN"/>
    <property type="match status" value="1"/>
</dbReference>
<keyword evidence="6 7" id="KW-0472">Membrane</keyword>
<keyword evidence="5 7" id="KW-1133">Transmembrane helix</keyword>
<evidence type="ECO:0000256" key="5">
    <source>
        <dbReference type="ARBA" id="ARBA00022989"/>
    </source>
</evidence>
<evidence type="ECO:0000256" key="2">
    <source>
        <dbReference type="ARBA" id="ARBA00008017"/>
    </source>
</evidence>
<evidence type="ECO:0000313" key="11">
    <source>
        <dbReference type="EMBL" id="SVA76914.1"/>
    </source>
</evidence>
<evidence type="ECO:0000256" key="3">
    <source>
        <dbReference type="ARBA" id="ARBA00022475"/>
    </source>
</evidence>
<proteinExistence type="inferred from homology"/>
<dbReference type="InterPro" id="IPR006685">
    <property type="entry name" value="MscS_channel_2nd"/>
</dbReference>
<feature type="domain" description="Mechanosensitive ion channel transmembrane helices 2/3" evidence="10">
    <location>
        <begin position="130"/>
        <end position="171"/>
    </location>
</feature>
<feature type="domain" description="Mechanosensitive ion channel MscS C-terminal" evidence="9">
    <location>
        <begin position="247"/>
        <end position="334"/>
    </location>
</feature>
<accession>A0A381YIP4</accession>
<feature type="transmembrane region" description="Helical" evidence="7">
    <location>
        <begin position="51"/>
        <end position="71"/>
    </location>
</feature>
<dbReference type="Pfam" id="PF21082">
    <property type="entry name" value="MS_channel_3rd"/>
    <property type="match status" value="1"/>
</dbReference>
<keyword evidence="3" id="KW-1003">Cell membrane</keyword>
<organism evidence="11">
    <name type="scientific">marine metagenome</name>
    <dbReference type="NCBI Taxonomy" id="408172"/>
    <lineage>
        <taxon>unclassified sequences</taxon>
        <taxon>metagenomes</taxon>
        <taxon>ecological metagenomes</taxon>
    </lineage>
</organism>
<dbReference type="SUPFAM" id="SSF82689">
    <property type="entry name" value="Mechanosensitive channel protein MscS (YggB), C-terminal domain"/>
    <property type="match status" value="1"/>
</dbReference>
<dbReference type="GO" id="GO:0005886">
    <property type="term" value="C:plasma membrane"/>
    <property type="evidence" value="ECO:0007669"/>
    <property type="project" value="UniProtKB-SubCell"/>
</dbReference>
<dbReference type="GO" id="GO:0055085">
    <property type="term" value="P:transmembrane transport"/>
    <property type="evidence" value="ECO:0007669"/>
    <property type="project" value="InterPro"/>
</dbReference>